<accession>A0A561XHR9</accession>
<dbReference type="Pfam" id="PF12172">
    <property type="entry name" value="zf-ChsH2"/>
    <property type="match status" value="1"/>
</dbReference>
<dbReference type="InterPro" id="IPR012340">
    <property type="entry name" value="NA-bd_OB-fold"/>
</dbReference>
<dbReference type="PANTHER" id="PTHR34075:SF5">
    <property type="entry name" value="BLR3430 PROTEIN"/>
    <property type="match status" value="1"/>
</dbReference>
<feature type="domain" description="ChsH2 rubredoxin-like zinc ribbon" evidence="2">
    <location>
        <begin position="27"/>
        <end position="62"/>
    </location>
</feature>
<dbReference type="EMBL" id="VJWE01000015">
    <property type="protein sequence ID" value="TWG35669.1"/>
    <property type="molecule type" value="Genomic_DNA"/>
</dbReference>
<dbReference type="InterPro" id="IPR002878">
    <property type="entry name" value="ChsH2_C"/>
</dbReference>
<protein>
    <recommendedName>
        <fullName evidence="5">OB-fold protein</fullName>
    </recommendedName>
</protein>
<dbReference type="Proteomes" id="UP000321485">
    <property type="component" value="Unassembled WGS sequence"/>
</dbReference>
<dbReference type="Pfam" id="PF01796">
    <property type="entry name" value="OB_ChsH2_C"/>
    <property type="match status" value="1"/>
</dbReference>
<feature type="domain" description="ChsH2 C-terminal OB-fold" evidence="1">
    <location>
        <begin position="64"/>
        <end position="126"/>
    </location>
</feature>
<comment type="caution">
    <text evidence="3">The sequence shown here is derived from an EMBL/GenBank/DDBJ whole genome shotgun (WGS) entry which is preliminary data.</text>
</comment>
<gene>
    <name evidence="3" type="ORF">ATF69_3230</name>
</gene>
<dbReference type="SUPFAM" id="SSF50249">
    <property type="entry name" value="Nucleic acid-binding proteins"/>
    <property type="match status" value="1"/>
</dbReference>
<evidence type="ECO:0000259" key="1">
    <source>
        <dbReference type="Pfam" id="PF01796"/>
    </source>
</evidence>
<reference evidence="3 4" key="1">
    <citation type="journal article" date="2015" name="Stand. Genomic Sci.">
        <title>Genomic Encyclopedia of Bacterial and Archaeal Type Strains, Phase III: the genomes of soil and plant-associated and newly described type strains.</title>
        <authorList>
            <person name="Whitman W.B."/>
            <person name="Woyke T."/>
            <person name="Klenk H.P."/>
            <person name="Zhou Y."/>
            <person name="Lilburn T.G."/>
            <person name="Beck B.J."/>
            <person name="De Vos P."/>
            <person name="Vandamme P."/>
            <person name="Eisen J.A."/>
            <person name="Garrity G."/>
            <person name="Hugenholtz P."/>
            <person name="Kyrpides N.C."/>
        </authorList>
    </citation>
    <scope>NUCLEOTIDE SEQUENCE [LARGE SCALE GENOMIC DNA]</scope>
    <source>
        <strain evidence="3 4">DSM 64</strain>
    </source>
</reference>
<dbReference type="PANTHER" id="PTHR34075">
    <property type="entry name" value="BLR3430 PROTEIN"/>
    <property type="match status" value="1"/>
</dbReference>
<organism evidence="3 4">
    <name type="scientific">Acidovorax delafieldii</name>
    <name type="common">Pseudomonas delafieldii</name>
    <dbReference type="NCBI Taxonomy" id="47920"/>
    <lineage>
        <taxon>Bacteria</taxon>
        <taxon>Pseudomonadati</taxon>
        <taxon>Pseudomonadota</taxon>
        <taxon>Betaproteobacteria</taxon>
        <taxon>Burkholderiales</taxon>
        <taxon>Comamonadaceae</taxon>
        <taxon>Acidovorax</taxon>
    </lineage>
</organism>
<dbReference type="GeneID" id="51112282"/>
<proteinExistence type="predicted"/>
<evidence type="ECO:0000313" key="4">
    <source>
        <dbReference type="Proteomes" id="UP000321485"/>
    </source>
</evidence>
<dbReference type="Gene3D" id="6.10.30.10">
    <property type="match status" value="1"/>
</dbReference>
<sequence length="143" mass="15648">MTQIHTLPAPGRRAYPPRTSAFTKTFWDGLAQGRWQTTCCEACGKQTFPPRPICPQCWSDKVVWSPLSARGTLYSWTRIHAAPAVFAAEAPYAVGIVDLDSHIRLACRLLDAPGVTWTPGMAVEMAVLQYEDGPLFAARAVAS</sequence>
<evidence type="ECO:0000313" key="3">
    <source>
        <dbReference type="EMBL" id="TWG35669.1"/>
    </source>
</evidence>
<name>A0A561XHR9_ACIDE</name>
<evidence type="ECO:0000259" key="2">
    <source>
        <dbReference type="Pfam" id="PF12172"/>
    </source>
</evidence>
<dbReference type="InterPro" id="IPR022002">
    <property type="entry name" value="ChsH2_Znr"/>
</dbReference>
<dbReference type="InterPro" id="IPR052513">
    <property type="entry name" value="Thioester_dehydratase-like"/>
</dbReference>
<dbReference type="RefSeq" id="WP_146871598.1">
    <property type="nucleotide sequence ID" value="NZ_VJWE01000015.1"/>
</dbReference>
<evidence type="ECO:0008006" key="5">
    <source>
        <dbReference type="Google" id="ProtNLM"/>
    </source>
</evidence>
<dbReference type="AlphaFoldDB" id="A0A561XHR9"/>